<keyword evidence="6" id="KW-1185">Reference proteome</keyword>
<evidence type="ECO:0000256" key="3">
    <source>
        <dbReference type="ARBA" id="ARBA00023265"/>
    </source>
</evidence>
<dbReference type="GO" id="GO:0005737">
    <property type="term" value="C:cytoplasm"/>
    <property type="evidence" value="ECO:0007669"/>
    <property type="project" value="TreeGrafter"/>
</dbReference>
<dbReference type="SUPFAM" id="SSF55961">
    <property type="entry name" value="Bet v1-like"/>
    <property type="match status" value="1"/>
</dbReference>
<keyword evidence="2" id="KW-0611">Plant defense</keyword>
<evidence type="ECO:0000313" key="5">
    <source>
        <dbReference type="EMBL" id="KAK9938195.1"/>
    </source>
</evidence>
<proteinExistence type="inferred from homology"/>
<dbReference type="GO" id="GO:0010427">
    <property type="term" value="F:abscisic acid binding"/>
    <property type="evidence" value="ECO:0007669"/>
    <property type="project" value="InterPro"/>
</dbReference>
<evidence type="ECO:0000256" key="2">
    <source>
        <dbReference type="ARBA" id="ARBA00022821"/>
    </source>
</evidence>
<dbReference type="FunFam" id="3.30.530.20:FF:000007">
    <property type="entry name" value="Major pollen allergen Bet v 1-A"/>
    <property type="match status" value="1"/>
</dbReference>
<sequence length="156" mass="17254">MVKQIKTETKVAVGIEPLWKALSKDLRFVAPKIAPNLVKNVELIEGDGTSISTVLLFSFGSDASKIIYQKEKIVELDESVHTIGLQVIEGGHLNHGFSLYKTSFQLTAIDQDHETLVSFTVTYEYEDEDTTMPSKSTQAALAFIKNLESYLLNGTA</sequence>
<dbReference type="GO" id="GO:0009738">
    <property type="term" value="P:abscisic acid-activated signaling pathway"/>
    <property type="evidence" value="ECO:0007669"/>
    <property type="project" value="InterPro"/>
</dbReference>
<dbReference type="Pfam" id="PF00407">
    <property type="entry name" value="Bet_v_1"/>
    <property type="match status" value="1"/>
</dbReference>
<dbReference type="Proteomes" id="UP001457282">
    <property type="component" value="Unassembled WGS sequence"/>
</dbReference>
<dbReference type="GO" id="GO:0006952">
    <property type="term" value="P:defense response"/>
    <property type="evidence" value="ECO:0007669"/>
    <property type="project" value="UniProtKB-KW"/>
</dbReference>
<dbReference type="GO" id="GO:0005634">
    <property type="term" value="C:nucleus"/>
    <property type="evidence" value="ECO:0007669"/>
    <property type="project" value="TreeGrafter"/>
</dbReference>
<protein>
    <recommendedName>
        <fullName evidence="4">Bet v I/Major latex protein domain-containing protein</fullName>
    </recommendedName>
</protein>
<feature type="domain" description="Bet v I/Major latex protein" evidence="4">
    <location>
        <begin position="1"/>
        <end position="154"/>
    </location>
</feature>
<evidence type="ECO:0000313" key="6">
    <source>
        <dbReference type="Proteomes" id="UP001457282"/>
    </source>
</evidence>
<keyword evidence="3" id="KW-0568">Pathogenesis-related protein</keyword>
<dbReference type="GO" id="GO:0038023">
    <property type="term" value="F:signaling receptor activity"/>
    <property type="evidence" value="ECO:0007669"/>
    <property type="project" value="InterPro"/>
</dbReference>
<dbReference type="Gene3D" id="3.30.530.20">
    <property type="match status" value="1"/>
</dbReference>
<reference evidence="5 6" key="1">
    <citation type="journal article" date="2023" name="G3 (Bethesda)">
        <title>A chromosome-length genome assembly and annotation of blackberry (Rubus argutus, cv. 'Hillquist').</title>
        <authorList>
            <person name="Bruna T."/>
            <person name="Aryal R."/>
            <person name="Dudchenko O."/>
            <person name="Sargent D.J."/>
            <person name="Mead D."/>
            <person name="Buti M."/>
            <person name="Cavallini A."/>
            <person name="Hytonen T."/>
            <person name="Andres J."/>
            <person name="Pham M."/>
            <person name="Weisz D."/>
            <person name="Mascagni F."/>
            <person name="Usai G."/>
            <person name="Natali L."/>
            <person name="Bassil N."/>
            <person name="Fernandez G.E."/>
            <person name="Lomsadze A."/>
            <person name="Armour M."/>
            <person name="Olukolu B."/>
            <person name="Poorten T."/>
            <person name="Britton C."/>
            <person name="Davik J."/>
            <person name="Ashrafi H."/>
            <person name="Aiden E.L."/>
            <person name="Borodovsky M."/>
            <person name="Worthington M."/>
        </authorList>
    </citation>
    <scope>NUCLEOTIDE SEQUENCE [LARGE SCALE GENOMIC DNA]</scope>
    <source>
        <strain evidence="5">PI 553951</strain>
    </source>
</reference>
<evidence type="ECO:0000256" key="1">
    <source>
        <dbReference type="ARBA" id="ARBA00009744"/>
    </source>
</evidence>
<dbReference type="SMART" id="SM01037">
    <property type="entry name" value="Bet_v_1"/>
    <property type="match status" value="1"/>
</dbReference>
<dbReference type="InterPro" id="IPR000916">
    <property type="entry name" value="Bet_v_I/MLP"/>
</dbReference>
<accession>A0AAW1XN75</accession>
<dbReference type="InterPro" id="IPR024949">
    <property type="entry name" value="Bet_v_I_allergen"/>
</dbReference>
<comment type="similarity">
    <text evidence="1">Belongs to the BetVI family.</text>
</comment>
<dbReference type="PRINTS" id="PR00634">
    <property type="entry name" value="BETALLERGEN"/>
</dbReference>
<dbReference type="CDD" id="cd07816">
    <property type="entry name" value="Bet_v1-like"/>
    <property type="match status" value="1"/>
</dbReference>
<dbReference type="PANTHER" id="PTHR31213">
    <property type="entry name" value="OS08G0374000 PROTEIN-RELATED"/>
    <property type="match status" value="1"/>
</dbReference>
<organism evidence="5 6">
    <name type="scientific">Rubus argutus</name>
    <name type="common">Southern blackberry</name>
    <dbReference type="NCBI Taxonomy" id="59490"/>
    <lineage>
        <taxon>Eukaryota</taxon>
        <taxon>Viridiplantae</taxon>
        <taxon>Streptophyta</taxon>
        <taxon>Embryophyta</taxon>
        <taxon>Tracheophyta</taxon>
        <taxon>Spermatophyta</taxon>
        <taxon>Magnoliopsida</taxon>
        <taxon>eudicotyledons</taxon>
        <taxon>Gunneridae</taxon>
        <taxon>Pentapetalae</taxon>
        <taxon>rosids</taxon>
        <taxon>fabids</taxon>
        <taxon>Rosales</taxon>
        <taxon>Rosaceae</taxon>
        <taxon>Rosoideae</taxon>
        <taxon>Rosoideae incertae sedis</taxon>
        <taxon>Rubus</taxon>
    </lineage>
</organism>
<dbReference type="InterPro" id="IPR023393">
    <property type="entry name" value="START-like_dom_sf"/>
</dbReference>
<dbReference type="EMBL" id="JBEDUW010000003">
    <property type="protein sequence ID" value="KAK9938195.1"/>
    <property type="molecule type" value="Genomic_DNA"/>
</dbReference>
<dbReference type="PANTHER" id="PTHR31213:SF64">
    <property type="entry name" value="PHYTOHORMONE-BINDING PROTEIN"/>
    <property type="match status" value="1"/>
</dbReference>
<name>A0AAW1XN75_RUBAR</name>
<dbReference type="AlphaFoldDB" id="A0AAW1XN75"/>
<dbReference type="InterPro" id="IPR050279">
    <property type="entry name" value="Plant_def-hormone_signal"/>
</dbReference>
<gene>
    <name evidence="5" type="ORF">M0R45_014948</name>
</gene>
<dbReference type="GO" id="GO:0004864">
    <property type="term" value="F:protein phosphatase inhibitor activity"/>
    <property type="evidence" value="ECO:0007669"/>
    <property type="project" value="InterPro"/>
</dbReference>
<evidence type="ECO:0000259" key="4">
    <source>
        <dbReference type="SMART" id="SM01037"/>
    </source>
</evidence>
<comment type="caution">
    <text evidence="5">The sequence shown here is derived from an EMBL/GenBank/DDBJ whole genome shotgun (WGS) entry which is preliminary data.</text>
</comment>